<reference evidence="3" key="1">
    <citation type="journal article" date="2019" name="Int. J. Syst. Evol. Microbiol.">
        <title>The Global Catalogue of Microorganisms (GCM) 10K type strain sequencing project: providing services to taxonomists for standard genome sequencing and annotation.</title>
        <authorList>
            <consortium name="The Broad Institute Genomics Platform"/>
            <consortium name="The Broad Institute Genome Sequencing Center for Infectious Disease"/>
            <person name="Wu L."/>
            <person name="Ma J."/>
        </authorList>
    </citation>
    <scope>NUCLEOTIDE SEQUENCE [LARGE SCALE GENOMIC DNA]</scope>
    <source>
        <strain evidence="3">JCM 17494</strain>
    </source>
</reference>
<comment type="caution">
    <text evidence="2">The sequence shown here is derived from an EMBL/GenBank/DDBJ whole genome shotgun (WGS) entry which is preliminary data.</text>
</comment>
<name>A0ABP7AXK7_9PSEU</name>
<evidence type="ECO:0000313" key="3">
    <source>
        <dbReference type="Proteomes" id="UP001500711"/>
    </source>
</evidence>
<keyword evidence="3" id="KW-1185">Reference proteome</keyword>
<accession>A0ABP7AXK7</accession>
<dbReference type="Proteomes" id="UP001500711">
    <property type="component" value="Unassembled WGS sequence"/>
</dbReference>
<feature type="region of interest" description="Disordered" evidence="1">
    <location>
        <begin position="28"/>
        <end position="59"/>
    </location>
</feature>
<organism evidence="2 3">
    <name type="scientific">Lentzea roselyniae</name>
    <dbReference type="NCBI Taxonomy" id="531940"/>
    <lineage>
        <taxon>Bacteria</taxon>
        <taxon>Bacillati</taxon>
        <taxon>Actinomycetota</taxon>
        <taxon>Actinomycetes</taxon>
        <taxon>Pseudonocardiales</taxon>
        <taxon>Pseudonocardiaceae</taxon>
        <taxon>Lentzea</taxon>
    </lineage>
</organism>
<evidence type="ECO:0000313" key="2">
    <source>
        <dbReference type="EMBL" id="GAA3642236.1"/>
    </source>
</evidence>
<protein>
    <submittedName>
        <fullName evidence="2">Uncharacterized protein</fullName>
    </submittedName>
</protein>
<evidence type="ECO:0000256" key="1">
    <source>
        <dbReference type="SAM" id="MobiDB-lite"/>
    </source>
</evidence>
<gene>
    <name evidence="2" type="ORF">GCM10022267_31120</name>
</gene>
<proteinExistence type="predicted"/>
<feature type="compositionally biased region" description="Polar residues" evidence="1">
    <location>
        <begin position="28"/>
        <end position="38"/>
    </location>
</feature>
<dbReference type="EMBL" id="BAABBE010000007">
    <property type="protein sequence ID" value="GAA3642236.1"/>
    <property type="molecule type" value="Genomic_DNA"/>
</dbReference>
<sequence length="106" mass="11558">MYGSWVSRDGTGFTGLTVHTLSQGLSVNGNQMASTRPVSSAKRANVRAPGVPGAANSSVAGMSTWLTQRRCRFAPTRSVTSVMKPRPRQVSRAAHLRLFRWNVRNT</sequence>